<dbReference type="InterPro" id="IPR011009">
    <property type="entry name" value="Kinase-like_dom_sf"/>
</dbReference>
<dbReference type="AlphaFoldDB" id="A0A455SER9"/>
<dbReference type="PANTHER" id="PTHR21064">
    <property type="entry name" value="AMINOGLYCOSIDE PHOSPHOTRANSFERASE DOMAIN-CONTAINING PROTEIN-RELATED"/>
    <property type="match status" value="1"/>
</dbReference>
<dbReference type="InterPro" id="IPR050249">
    <property type="entry name" value="Pseudomonas-type_ThrB"/>
</dbReference>
<feature type="domain" description="Aminoglycoside phosphotransferase" evidence="2">
    <location>
        <begin position="31"/>
        <end position="249"/>
    </location>
</feature>
<dbReference type="Gene3D" id="3.30.200.20">
    <property type="entry name" value="Phosphorylase Kinase, domain 1"/>
    <property type="match status" value="1"/>
</dbReference>
<proteinExistence type="inferred from homology"/>
<dbReference type="Gene3D" id="3.90.1200.10">
    <property type="match status" value="1"/>
</dbReference>
<dbReference type="Pfam" id="PF01636">
    <property type="entry name" value="APH"/>
    <property type="match status" value="1"/>
</dbReference>
<name>A0A455SER9_9CHLR</name>
<dbReference type="InterPro" id="IPR002575">
    <property type="entry name" value="Aminoglycoside_PTrfase"/>
</dbReference>
<accession>A0A455SER9</accession>
<evidence type="ECO:0000256" key="1">
    <source>
        <dbReference type="ARBA" id="ARBA00038240"/>
    </source>
</evidence>
<dbReference type="GO" id="GO:0009088">
    <property type="term" value="P:threonine biosynthetic process"/>
    <property type="evidence" value="ECO:0007669"/>
    <property type="project" value="TreeGrafter"/>
</dbReference>
<dbReference type="GO" id="GO:0004413">
    <property type="term" value="F:homoserine kinase activity"/>
    <property type="evidence" value="ECO:0007669"/>
    <property type="project" value="TreeGrafter"/>
</dbReference>
<protein>
    <recommendedName>
        <fullName evidence="2">Aminoglycoside phosphotransferase domain-containing protein</fullName>
    </recommendedName>
</protein>
<dbReference type="SUPFAM" id="SSF56112">
    <property type="entry name" value="Protein kinase-like (PK-like)"/>
    <property type="match status" value="1"/>
</dbReference>
<organism evidence="3">
    <name type="scientific">Thermosporothrix sp. COM3</name>
    <dbReference type="NCBI Taxonomy" id="2490863"/>
    <lineage>
        <taxon>Bacteria</taxon>
        <taxon>Bacillati</taxon>
        <taxon>Chloroflexota</taxon>
        <taxon>Ktedonobacteria</taxon>
        <taxon>Ktedonobacterales</taxon>
        <taxon>Thermosporotrichaceae</taxon>
        <taxon>Thermosporothrix</taxon>
    </lineage>
</organism>
<gene>
    <name evidence="3" type="ORF">KTC_09970</name>
</gene>
<dbReference type="EMBL" id="AP019376">
    <property type="protein sequence ID" value="BBH86246.1"/>
    <property type="molecule type" value="Genomic_DNA"/>
</dbReference>
<reference evidence="3" key="1">
    <citation type="submission" date="2018-12" db="EMBL/GenBank/DDBJ databases">
        <title>Novel natural products biosynthetic potential of the class Ktedonobacteria.</title>
        <authorList>
            <person name="Zheng Y."/>
            <person name="Saitou A."/>
            <person name="Wang C.M."/>
            <person name="Toyoda A."/>
            <person name="Minakuchi Y."/>
            <person name="Sekiguchi Y."/>
            <person name="Ueda K."/>
            <person name="Takano H."/>
            <person name="Sakai Y."/>
            <person name="Yokota A."/>
            <person name="Yabe S."/>
        </authorList>
    </citation>
    <scope>NUCLEOTIDE SEQUENCE</scope>
    <source>
        <strain evidence="3">COM3</strain>
    </source>
</reference>
<evidence type="ECO:0000313" key="3">
    <source>
        <dbReference type="EMBL" id="BBH86246.1"/>
    </source>
</evidence>
<comment type="similarity">
    <text evidence="1">Belongs to the pseudomonas-type ThrB family.</text>
</comment>
<dbReference type="PANTHER" id="PTHR21064:SF6">
    <property type="entry name" value="AMINOGLYCOSIDE PHOSPHOTRANSFERASE DOMAIN-CONTAINING PROTEIN"/>
    <property type="match status" value="1"/>
</dbReference>
<sequence>MLSAAALRREVLTHYGFQSLPDCILLSRGVNDSYLVRGPEERFTLRIYRAGWRSRDAIRYELELLHHLDQRGIAVSTPISREDGEYLTELLAPEGPRFAVLFSYAPGEPPDRHSVEDSYIHGRALAAMHNAADSFSPSVQREALDLSVLLDASLQTLEPLHSWVVADWASLEQFAEQGLDYGACHGDSHILNEHLDGARMVTLFDFDCCGPGWRAYDLATVRWCEGFYHMDPDDRLWRAFLKGYTELRPIEADQKRIPALVAIREIWR</sequence>
<evidence type="ECO:0000259" key="2">
    <source>
        <dbReference type="Pfam" id="PF01636"/>
    </source>
</evidence>